<dbReference type="Pfam" id="PF03401">
    <property type="entry name" value="TctC"/>
    <property type="match status" value="1"/>
</dbReference>
<comment type="similarity">
    <text evidence="1">Belongs to the UPF0065 (bug) family.</text>
</comment>
<dbReference type="PIRSF" id="PIRSF017082">
    <property type="entry name" value="YflP"/>
    <property type="match status" value="1"/>
</dbReference>
<dbReference type="PANTHER" id="PTHR42928:SF3">
    <property type="entry name" value="UPF0065 PROTEIN YFLP"/>
    <property type="match status" value="1"/>
</dbReference>
<evidence type="ECO:0000313" key="5">
    <source>
        <dbReference type="Proteomes" id="UP001163687"/>
    </source>
</evidence>
<evidence type="ECO:0000313" key="4">
    <source>
        <dbReference type="EMBL" id="BDG59466.1"/>
    </source>
</evidence>
<dbReference type="CDD" id="cd07012">
    <property type="entry name" value="PBP2_Bug_TTT"/>
    <property type="match status" value="1"/>
</dbReference>
<feature type="signal peptide" evidence="3">
    <location>
        <begin position="1"/>
        <end position="24"/>
    </location>
</feature>
<name>A0AA35G6X1_9FIRM</name>
<feature type="compositionally biased region" description="Low complexity" evidence="2">
    <location>
        <begin position="46"/>
        <end position="63"/>
    </location>
</feature>
<accession>A0AA35G6X1</accession>
<feature type="compositionally biased region" description="Gly residues" evidence="2">
    <location>
        <begin position="32"/>
        <end position="45"/>
    </location>
</feature>
<dbReference type="PANTHER" id="PTHR42928">
    <property type="entry name" value="TRICARBOXYLATE-BINDING PROTEIN"/>
    <property type="match status" value="1"/>
</dbReference>
<keyword evidence="3" id="KW-0732">Signal</keyword>
<dbReference type="Proteomes" id="UP001163687">
    <property type="component" value="Chromosome"/>
</dbReference>
<dbReference type="RefSeq" id="WP_264843592.1">
    <property type="nucleotide sequence ID" value="NZ_AP025628.1"/>
</dbReference>
<evidence type="ECO:0000256" key="3">
    <source>
        <dbReference type="SAM" id="SignalP"/>
    </source>
</evidence>
<dbReference type="EMBL" id="AP025628">
    <property type="protein sequence ID" value="BDG59466.1"/>
    <property type="molecule type" value="Genomic_DNA"/>
</dbReference>
<dbReference type="Gene3D" id="3.40.190.150">
    <property type="entry name" value="Bordetella uptake gene, domain 1"/>
    <property type="match status" value="1"/>
</dbReference>
<organism evidence="4 5">
    <name type="scientific">Caldinitratiruptor microaerophilus</name>
    <dbReference type="NCBI Taxonomy" id="671077"/>
    <lineage>
        <taxon>Bacteria</taxon>
        <taxon>Bacillati</taxon>
        <taxon>Bacillota</taxon>
        <taxon>Clostridia</taxon>
        <taxon>Eubacteriales</taxon>
        <taxon>Symbiobacteriaceae</taxon>
        <taxon>Caldinitratiruptor</taxon>
    </lineage>
</organism>
<gene>
    <name evidence="4" type="ORF">caldi_05560</name>
</gene>
<keyword evidence="5" id="KW-1185">Reference proteome</keyword>
<sequence length="365" mass="37977">MKTSRISRLGLGLLATAAMLVLSACGGAGQSGQSGAGSAAQGGSGQQAQQSQPATGSQGGQAAASAWEPKGAVTFLAGAGPGSGWDTTARAAQQALTTDKIVSVPINVVNRVGGSGSVAVAEMVNQHKGKDDTLLVSSMPLLSNKIMGTSPYGYKDLTPIAAIAGTHYGVIVKADSDIKDLKDLIDRIKKDPQSVSIAGSDPPADDWVAAMGFLSAAGIDITKVKFIGFDGGQVVTNVLGGQVNAGVTTVGELLQHVKAGQLRVLATTGEQREKALPDVPTMKEAGVDFSIRNWRGFFGPPGMPPEAVKYWQEKFGAMVKGKTWSDILDKYGWSDAFMTDKFPSYLDEFNSMLENLLRTAGALKK</sequence>
<proteinExistence type="inferred from homology"/>
<feature type="chain" id="PRO_5041438771" evidence="3">
    <location>
        <begin position="25"/>
        <end position="365"/>
    </location>
</feature>
<dbReference type="Gene3D" id="3.40.190.10">
    <property type="entry name" value="Periplasmic binding protein-like II"/>
    <property type="match status" value="1"/>
</dbReference>
<dbReference type="AlphaFoldDB" id="A0AA35G6X1"/>
<evidence type="ECO:0000256" key="1">
    <source>
        <dbReference type="ARBA" id="ARBA00006987"/>
    </source>
</evidence>
<feature type="region of interest" description="Disordered" evidence="2">
    <location>
        <begin position="32"/>
        <end position="63"/>
    </location>
</feature>
<evidence type="ECO:0000256" key="2">
    <source>
        <dbReference type="SAM" id="MobiDB-lite"/>
    </source>
</evidence>
<dbReference type="SUPFAM" id="SSF53850">
    <property type="entry name" value="Periplasmic binding protein-like II"/>
    <property type="match status" value="1"/>
</dbReference>
<dbReference type="InterPro" id="IPR042100">
    <property type="entry name" value="Bug_dom1"/>
</dbReference>
<dbReference type="InterPro" id="IPR005064">
    <property type="entry name" value="BUG"/>
</dbReference>
<dbReference type="PROSITE" id="PS51257">
    <property type="entry name" value="PROKAR_LIPOPROTEIN"/>
    <property type="match status" value="1"/>
</dbReference>
<protein>
    <submittedName>
        <fullName evidence="4">Tricarboxylic transport TctC</fullName>
    </submittedName>
</protein>
<dbReference type="KEGG" id="cmic:caldi_05560"/>
<reference evidence="4" key="1">
    <citation type="submission" date="2022-03" db="EMBL/GenBank/DDBJ databases">
        <title>Complete genome sequence of Caldinitratiruptor microaerophilus.</title>
        <authorList>
            <person name="Mukaiyama R."/>
            <person name="Nishiyama T."/>
            <person name="Ueda K."/>
        </authorList>
    </citation>
    <scope>NUCLEOTIDE SEQUENCE</scope>
    <source>
        <strain evidence="4">JCM 16183</strain>
    </source>
</reference>